<keyword evidence="3 7" id="KW-0820">tRNA-binding</keyword>
<dbReference type="PROSITE" id="PS01277">
    <property type="entry name" value="RIBONUCLEASE_PH"/>
    <property type="match status" value="1"/>
</dbReference>
<comment type="catalytic activity">
    <reaction evidence="7">
        <text>tRNA(n+1) + phosphate = tRNA(n) + a ribonucleoside 5'-diphosphate</text>
        <dbReference type="Rhea" id="RHEA:10628"/>
        <dbReference type="Rhea" id="RHEA-COMP:17343"/>
        <dbReference type="Rhea" id="RHEA-COMP:17344"/>
        <dbReference type="ChEBI" id="CHEBI:43474"/>
        <dbReference type="ChEBI" id="CHEBI:57930"/>
        <dbReference type="ChEBI" id="CHEBI:173114"/>
        <dbReference type="EC" id="2.7.7.56"/>
    </reaction>
</comment>
<feature type="binding site" evidence="7">
    <location>
        <position position="85"/>
    </location>
    <ligand>
        <name>phosphate</name>
        <dbReference type="ChEBI" id="CHEBI:43474"/>
        <note>substrate</note>
    </ligand>
</feature>
<keyword evidence="4 7" id="KW-0819">tRNA processing</keyword>
<dbReference type="FunFam" id="3.30.230.70:FF:000003">
    <property type="entry name" value="Ribonuclease PH"/>
    <property type="match status" value="1"/>
</dbReference>
<dbReference type="GO" id="GO:0009022">
    <property type="term" value="F:tRNA nucleotidyltransferase activity"/>
    <property type="evidence" value="ECO:0007669"/>
    <property type="project" value="UniProtKB-UniRule"/>
</dbReference>
<evidence type="ECO:0000256" key="2">
    <source>
        <dbReference type="ARBA" id="ARBA00022552"/>
    </source>
</evidence>
<dbReference type="Gene3D" id="3.30.230.70">
    <property type="entry name" value="GHMP Kinase, N-terminal domain"/>
    <property type="match status" value="1"/>
</dbReference>
<dbReference type="InterPro" id="IPR036345">
    <property type="entry name" value="ExoRNase_PH_dom2_sf"/>
</dbReference>
<keyword evidence="5 7" id="KW-0548">Nucleotidyltransferase</keyword>
<dbReference type="EC" id="2.7.7.56" evidence="7"/>
<dbReference type="PANTHER" id="PTHR11953">
    <property type="entry name" value="EXOSOME COMPLEX COMPONENT"/>
    <property type="match status" value="1"/>
</dbReference>
<dbReference type="CDD" id="cd11362">
    <property type="entry name" value="RNase_PH_bact"/>
    <property type="match status" value="1"/>
</dbReference>
<dbReference type="Proteomes" id="UP000488506">
    <property type="component" value="Unassembled WGS sequence"/>
</dbReference>
<feature type="domain" description="Exoribonuclease phosphorolytic" evidence="8">
    <location>
        <begin position="11"/>
        <end position="139"/>
    </location>
</feature>
<dbReference type="HAMAP" id="MF_00564">
    <property type="entry name" value="RNase_PH"/>
    <property type="match status" value="1"/>
</dbReference>
<keyword evidence="7" id="KW-0808">Transferase</keyword>
<evidence type="ECO:0000313" key="10">
    <source>
        <dbReference type="EMBL" id="KAF0135291.1"/>
    </source>
</evidence>
<reference evidence="10 11" key="1">
    <citation type="submission" date="2019-12" db="EMBL/GenBank/DDBJ databases">
        <authorList>
            <person name="Wolfe R."/>
            <person name="Danczak R."/>
            <person name="Wilkins M."/>
        </authorList>
    </citation>
    <scope>NUCLEOTIDE SEQUENCE [LARGE SCALE GENOMIC DNA]</scope>
    <source>
        <strain evidence="10">X2_MaxBin.013</strain>
    </source>
</reference>
<dbReference type="InterPro" id="IPR027408">
    <property type="entry name" value="PNPase/RNase_PH_dom_sf"/>
</dbReference>
<dbReference type="SUPFAM" id="SSF55666">
    <property type="entry name" value="Ribonuclease PH domain 2-like"/>
    <property type="match status" value="1"/>
</dbReference>
<dbReference type="Pfam" id="PF01138">
    <property type="entry name" value="RNase_PH"/>
    <property type="match status" value="1"/>
</dbReference>
<dbReference type="GO" id="GO:0016075">
    <property type="term" value="P:rRNA catabolic process"/>
    <property type="evidence" value="ECO:0007669"/>
    <property type="project" value="UniProtKB-UniRule"/>
</dbReference>
<dbReference type="SUPFAM" id="SSF54211">
    <property type="entry name" value="Ribosomal protein S5 domain 2-like"/>
    <property type="match status" value="1"/>
</dbReference>
<comment type="subunit">
    <text evidence="7">Homohexameric ring arranged as a trimer of dimers.</text>
</comment>
<evidence type="ECO:0000256" key="3">
    <source>
        <dbReference type="ARBA" id="ARBA00022555"/>
    </source>
</evidence>
<dbReference type="GO" id="GO:0000049">
    <property type="term" value="F:tRNA binding"/>
    <property type="evidence" value="ECO:0007669"/>
    <property type="project" value="UniProtKB-UniRule"/>
</dbReference>
<dbReference type="InterPro" id="IPR015847">
    <property type="entry name" value="ExoRNase_PH_dom2"/>
</dbReference>
<dbReference type="AlphaFoldDB" id="A0A833L2R2"/>
<dbReference type="GO" id="GO:0000175">
    <property type="term" value="F:3'-5'-RNA exonuclease activity"/>
    <property type="evidence" value="ECO:0007669"/>
    <property type="project" value="UniProtKB-UniRule"/>
</dbReference>
<evidence type="ECO:0000259" key="9">
    <source>
        <dbReference type="Pfam" id="PF03725"/>
    </source>
</evidence>
<evidence type="ECO:0000313" key="11">
    <source>
        <dbReference type="Proteomes" id="UP000488506"/>
    </source>
</evidence>
<evidence type="ECO:0000256" key="6">
    <source>
        <dbReference type="ARBA" id="ARBA00022884"/>
    </source>
</evidence>
<comment type="similarity">
    <text evidence="1 7">Belongs to the RNase PH family.</text>
</comment>
<dbReference type="InterPro" id="IPR020568">
    <property type="entry name" value="Ribosomal_Su5_D2-typ_SF"/>
</dbReference>
<feature type="binding site" evidence="7">
    <location>
        <begin position="123"/>
        <end position="125"/>
    </location>
    <ligand>
        <name>phosphate</name>
        <dbReference type="ChEBI" id="CHEBI:43474"/>
        <note>substrate</note>
    </ligand>
</feature>
<dbReference type="GO" id="GO:0008033">
    <property type="term" value="P:tRNA processing"/>
    <property type="evidence" value="ECO:0007669"/>
    <property type="project" value="UniProtKB-UniRule"/>
</dbReference>
<proteinExistence type="inferred from homology"/>
<dbReference type="InterPro" id="IPR050080">
    <property type="entry name" value="RNase_PH"/>
</dbReference>
<dbReference type="GO" id="GO:0031125">
    <property type="term" value="P:rRNA 3'-end processing"/>
    <property type="evidence" value="ECO:0007669"/>
    <property type="project" value="UniProtKB-ARBA"/>
</dbReference>
<evidence type="ECO:0000259" key="8">
    <source>
        <dbReference type="Pfam" id="PF01138"/>
    </source>
</evidence>
<evidence type="ECO:0000256" key="7">
    <source>
        <dbReference type="HAMAP-Rule" id="MF_00564"/>
    </source>
</evidence>
<keyword evidence="6" id="KW-0694">RNA-binding</keyword>
<comment type="caution">
    <text evidence="10">The sequence shown here is derived from an EMBL/GenBank/DDBJ whole genome shotgun (WGS) entry which is preliminary data.</text>
</comment>
<dbReference type="InterPro" id="IPR001247">
    <property type="entry name" value="ExoRNase_PH_dom1"/>
</dbReference>
<dbReference type="InterPro" id="IPR018336">
    <property type="entry name" value="RNase_PH_CS"/>
</dbReference>
<dbReference type="InterPro" id="IPR002381">
    <property type="entry name" value="RNase_PH_bac-type"/>
</dbReference>
<evidence type="ECO:0000256" key="5">
    <source>
        <dbReference type="ARBA" id="ARBA00022695"/>
    </source>
</evidence>
<name>A0A833L2R2_UNCSA</name>
<keyword evidence="2 7" id="KW-0698">rRNA processing</keyword>
<dbReference type="EMBL" id="WPAF01000001">
    <property type="protein sequence ID" value="KAF0135291.1"/>
    <property type="molecule type" value="Genomic_DNA"/>
</dbReference>
<gene>
    <name evidence="7" type="primary">rph</name>
    <name evidence="10" type="ORF">FD145_117</name>
</gene>
<evidence type="ECO:0000256" key="1">
    <source>
        <dbReference type="ARBA" id="ARBA00006678"/>
    </source>
</evidence>
<dbReference type="Pfam" id="PF03725">
    <property type="entry name" value="RNase_PH_C"/>
    <property type="match status" value="1"/>
</dbReference>
<evidence type="ECO:0000256" key="4">
    <source>
        <dbReference type="ARBA" id="ARBA00022694"/>
    </source>
</evidence>
<comment type="function">
    <text evidence="7">Phosphorolytic 3'-5' exoribonuclease that plays an important role in tRNA 3'-end maturation. Removes nucleotide residues following the 3'-CCA terminus of tRNAs; can also add nucleotides to the ends of RNA molecules by using nucleoside diphosphates as substrates, but this may not be physiologically important. Probably plays a role in initiation of 16S rRNA degradation (leading to ribosome degradation) during starvation.</text>
</comment>
<protein>
    <recommendedName>
        <fullName evidence="7">Ribonuclease PH</fullName>
        <shortName evidence="7">RNase PH</shortName>
        <ecNumber evidence="7">2.7.7.56</ecNumber>
    </recommendedName>
    <alternativeName>
        <fullName evidence="7">tRNA nucleotidyltransferase</fullName>
    </alternativeName>
</protein>
<feature type="domain" description="Exoribonuclease phosphorolytic" evidence="9">
    <location>
        <begin position="158"/>
        <end position="222"/>
    </location>
</feature>
<dbReference type="PANTHER" id="PTHR11953:SF0">
    <property type="entry name" value="EXOSOME COMPLEX COMPONENT RRP41"/>
    <property type="match status" value="1"/>
</dbReference>
<sequence>MSRPDGRRDDQIRPVKMTRNYLKHAEGSVLIELGETKVICSATVEENVPYHRKNTGLGWVTAEYAMLPRATHQRTTRETFKTRGRTHEIQRLIGRSLRAVIDFKILGERTIILDADVIQADGGTRTAAITGCFLAMQDAVFGLLKSKKIENNPIKEFLAAVSVGIIENSKVVDLCYIEDSNAEVDMNVVMTESGKLVEIQGTAEGAPFSKNDLIELVEYAQQGIDKLVKEQKKVLKK</sequence>
<accession>A0A833L2R2</accession>
<dbReference type="NCBIfam" id="TIGR01966">
    <property type="entry name" value="RNasePH"/>
    <property type="match status" value="1"/>
</dbReference>
<organism evidence="10 11">
    <name type="scientific">Candidatus Saganbacteria bacterium</name>
    <dbReference type="NCBI Taxonomy" id="2575572"/>
    <lineage>
        <taxon>Bacteria</taxon>
        <taxon>Bacillati</taxon>
        <taxon>Saganbacteria</taxon>
    </lineage>
</organism>